<dbReference type="InterPro" id="IPR036852">
    <property type="entry name" value="Peptidase_S8/S53_dom_sf"/>
</dbReference>
<dbReference type="PROSITE" id="PS00136">
    <property type="entry name" value="SUBTILASE_ASP"/>
    <property type="match status" value="1"/>
</dbReference>
<evidence type="ECO:0000313" key="9">
    <source>
        <dbReference type="EMBL" id="MFC4009606.1"/>
    </source>
</evidence>
<keyword evidence="10" id="KW-1185">Reference proteome</keyword>
<dbReference type="Gene3D" id="3.40.50.200">
    <property type="entry name" value="Peptidase S8/S53 domain"/>
    <property type="match status" value="1"/>
</dbReference>
<dbReference type="InterPro" id="IPR023827">
    <property type="entry name" value="Peptidase_S8_Asp-AS"/>
</dbReference>
<dbReference type="PANTHER" id="PTHR43806">
    <property type="entry name" value="PEPTIDASE S8"/>
    <property type="match status" value="1"/>
</dbReference>
<dbReference type="RefSeq" id="WP_379529644.1">
    <property type="nucleotide sequence ID" value="NZ_JBHSBI010000010.1"/>
</dbReference>
<proteinExistence type="inferred from homology"/>
<evidence type="ECO:0000313" key="10">
    <source>
        <dbReference type="Proteomes" id="UP001595851"/>
    </source>
</evidence>
<keyword evidence="3 5" id="KW-0378">Hydrolase</keyword>
<evidence type="ECO:0000256" key="6">
    <source>
        <dbReference type="RuleBase" id="RU003355"/>
    </source>
</evidence>
<feature type="domain" description="Peptidase S8/S53" evidence="8">
    <location>
        <begin position="211"/>
        <end position="467"/>
    </location>
</feature>
<feature type="active site" description="Charge relay system" evidence="5">
    <location>
        <position position="220"/>
    </location>
</feature>
<evidence type="ECO:0000259" key="8">
    <source>
        <dbReference type="Pfam" id="PF00082"/>
    </source>
</evidence>
<dbReference type="InterPro" id="IPR000209">
    <property type="entry name" value="Peptidase_S8/S53_dom"/>
</dbReference>
<protein>
    <submittedName>
        <fullName evidence="9">S8 family serine peptidase</fullName>
    </submittedName>
</protein>
<organism evidence="9 10">
    <name type="scientific">Nonomuraea purpurea</name>
    <dbReference type="NCBI Taxonomy" id="1849276"/>
    <lineage>
        <taxon>Bacteria</taxon>
        <taxon>Bacillati</taxon>
        <taxon>Actinomycetota</taxon>
        <taxon>Actinomycetes</taxon>
        <taxon>Streptosporangiales</taxon>
        <taxon>Streptosporangiaceae</taxon>
        <taxon>Nonomuraea</taxon>
    </lineage>
</organism>
<comment type="similarity">
    <text evidence="1 5 6">Belongs to the peptidase S8 family.</text>
</comment>
<keyword evidence="4 5" id="KW-0720">Serine protease</keyword>
<dbReference type="InterPro" id="IPR050131">
    <property type="entry name" value="Peptidase_S8_subtilisin-like"/>
</dbReference>
<dbReference type="PANTHER" id="PTHR43806:SF65">
    <property type="entry name" value="SERINE PROTEASE APRX"/>
    <property type="match status" value="1"/>
</dbReference>
<evidence type="ECO:0000256" key="2">
    <source>
        <dbReference type="ARBA" id="ARBA00022670"/>
    </source>
</evidence>
<reference evidence="10" key="1">
    <citation type="journal article" date="2019" name="Int. J. Syst. Evol. Microbiol.">
        <title>The Global Catalogue of Microorganisms (GCM) 10K type strain sequencing project: providing services to taxonomists for standard genome sequencing and annotation.</title>
        <authorList>
            <consortium name="The Broad Institute Genomics Platform"/>
            <consortium name="The Broad Institute Genome Sequencing Center for Infectious Disease"/>
            <person name="Wu L."/>
            <person name="Ma J."/>
        </authorList>
    </citation>
    <scope>NUCLEOTIDE SEQUENCE [LARGE SCALE GENOMIC DNA]</scope>
    <source>
        <strain evidence="10">TBRC 1276</strain>
    </source>
</reference>
<feature type="active site" description="Charge relay system" evidence="5">
    <location>
        <position position="425"/>
    </location>
</feature>
<dbReference type="Pfam" id="PF00082">
    <property type="entry name" value="Peptidase_S8"/>
    <property type="match status" value="1"/>
</dbReference>
<dbReference type="EMBL" id="JBHSBI010000010">
    <property type="protein sequence ID" value="MFC4009606.1"/>
    <property type="molecule type" value="Genomic_DNA"/>
</dbReference>
<feature type="active site" description="Charge relay system" evidence="5">
    <location>
        <position position="252"/>
    </location>
</feature>
<feature type="signal peptide" evidence="7">
    <location>
        <begin position="1"/>
        <end position="26"/>
    </location>
</feature>
<dbReference type="PROSITE" id="PS00138">
    <property type="entry name" value="SUBTILASE_SER"/>
    <property type="match status" value="1"/>
</dbReference>
<evidence type="ECO:0000256" key="5">
    <source>
        <dbReference type="PROSITE-ProRule" id="PRU01240"/>
    </source>
</evidence>
<dbReference type="Proteomes" id="UP001595851">
    <property type="component" value="Unassembled WGS sequence"/>
</dbReference>
<evidence type="ECO:0000256" key="7">
    <source>
        <dbReference type="SAM" id="SignalP"/>
    </source>
</evidence>
<dbReference type="Gene3D" id="3.50.30.30">
    <property type="match status" value="1"/>
</dbReference>
<evidence type="ECO:0000256" key="3">
    <source>
        <dbReference type="ARBA" id="ARBA00022801"/>
    </source>
</evidence>
<dbReference type="InterPro" id="IPR023828">
    <property type="entry name" value="Peptidase_S8_Ser-AS"/>
</dbReference>
<gene>
    <name evidence="9" type="ORF">ACFOY2_20435</name>
</gene>
<keyword evidence="7" id="KW-0732">Signal</keyword>
<feature type="chain" id="PRO_5047185100" evidence="7">
    <location>
        <begin position="27"/>
        <end position="1212"/>
    </location>
</feature>
<name>A0ABV8G6J4_9ACTN</name>
<dbReference type="SUPFAM" id="SSF52743">
    <property type="entry name" value="Subtilisin-like"/>
    <property type="match status" value="1"/>
</dbReference>
<dbReference type="PROSITE" id="PS51892">
    <property type="entry name" value="SUBTILASE"/>
    <property type="match status" value="1"/>
</dbReference>
<dbReference type="InterPro" id="IPR015500">
    <property type="entry name" value="Peptidase_S8_subtilisin-rel"/>
</dbReference>
<accession>A0ABV8G6J4</accession>
<keyword evidence="2 5" id="KW-0645">Protease</keyword>
<comment type="caution">
    <text evidence="9">The sequence shown here is derived from an EMBL/GenBank/DDBJ whole genome shotgun (WGS) entry which is preliminary data.</text>
</comment>
<sequence>MRKLISVATVATATAALLAVSTPSHAEPVPAQPSQPATHRLTLLTGDVITVQTFADGRRGVAADPSGPSRGGVSVYRWEGDLYAVPLAAQEELNLGAIDEAVFNVDELIRSGYDDAATTSIPIVLDNHGKGDTPAAPEKARARHALESIDALAVTVRKADTRSFWKSHDTPAERRSAGIGKIWLDRKVSVDLAQSVPQIGAPAAWSAGFDGKGVKVAVLDTGVDDSHPDLAGRITAERNFTTAADAKDHFGHGTHVAATIGGSGTGNGAKGVAPGAELISGKVLDDTGSGQMSGIIDGMEWAVDSGAAVVNMSLGTDVPDDGKGPLSLAVDTLTERTGALFVVAAGNAGRPAIGSPASAGEALTVGAVDRAEALAPFSTRGPRSGDFAVKPELSAPGVDIVAARAAGTGMGTPVDERYTKASGTSMATPHVAGAVALLKQQHPDWTARQLKSTLVTTATAGGYQVAQGGVGRVDVARAVAQQAYGTPASLNLGAIRFAETYQPVTREITIHNDAGQARTFALEAAWVNAAGAAMPRDAVAFGSPSVTVPAKSTATFTVSLDPNGLTRDTFYSGRITATAQDAVLRFPFSFQMEPLMYDVAVTGVGRDGVAAGGPSQVILFSETQGTTLTYRVSFSDGVARARVRPGTYTMQSVIYTPDAARNWIDDVTAAYRPSIVADRDVAITLDARQAREITVNTGRPVERMGGALAYYRTWQQNGRGLSWDWTTLISPDVKRWFAFPAPAAANGTQEIAIQSTLTAPPLTASIEGRKPLRLNPTRLDGAKPFEGRRTLEVFSAGTGVDYPARRARGKLVLVKHSSDVPIAKVVDTAAAKGAAAVAVMNAVPGRLVAAAGSTAVPAFALTGEEGVHLAARDGAEVALFGVPYSPYQYDLVNSFTGTIPEGDLTFTADAGNTAKITANHYAHAQPTGKLLQAGKRSWAYIYASTQTPIRFGGSHEEWVSADPNTRYQTGVAFDGSGYAMFERSWHSFTPGAQLTTEWFKQVSSPRDYGITQSYSSARGDYLSLGAQLWPDIDPTHLSLGDYTDKTTLVLYQGETEVGRWPYSSVSPGISADPASYRAVLTAERTVPGWAFSPRSTTTWTFATTGRKTSLTRISMPQISYDVGVGLDNRVKAGRRLVFTVRAADSTQAGTWLSFDDGRSWKSVRLAPTGTAGVFTVTVDLPKAPGYVSLRTQAADAAGHQVDQTVERAFGLK</sequence>
<dbReference type="PRINTS" id="PR00723">
    <property type="entry name" value="SUBTILISIN"/>
</dbReference>
<evidence type="ECO:0000256" key="1">
    <source>
        <dbReference type="ARBA" id="ARBA00011073"/>
    </source>
</evidence>
<evidence type="ECO:0000256" key="4">
    <source>
        <dbReference type="ARBA" id="ARBA00022825"/>
    </source>
</evidence>